<evidence type="ECO:0000313" key="3">
    <source>
        <dbReference type="Proteomes" id="UP001589810"/>
    </source>
</evidence>
<comment type="caution">
    <text evidence="2">The sequence shown here is derived from an EMBL/GenBank/DDBJ whole genome shotgun (WGS) entry which is preliminary data.</text>
</comment>
<keyword evidence="3" id="KW-1185">Reference proteome</keyword>
<dbReference type="Proteomes" id="UP001589810">
    <property type="component" value="Unassembled WGS sequence"/>
</dbReference>
<keyword evidence="1" id="KW-1133">Transmembrane helix</keyword>
<gene>
    <name evidence="2" type="ORF">ACFFH7_41260</name>
</gene>
<feature type="transmembrane region" description="Helical" evidence="1">
    <location>
        <begin position="183"/>
        <end position="203"/>
    </location>
</feature>
<evidence type="ECO:0008006" key="4">
    <source>
        <dbReference type="Google" id="ProtNLM"/>
    </source>
</evidence>
<dbReference type="RefSeq" id="WP_273938163.1">
    <property type="nucleotide sequence ID" value="NZ_CP097263.1"/>
</dbReference>
<evidence type="ECO:0000313" key="2">
    <source>
        <dbReference type="EMBL" id="MFC0547994.1"/>
    </source>
</evidence>
<evidence type="ECO:0000256" key="1">
    <source>
        <dbReference type="SAM" id="Phobius"/>
    </source>
</evidence>
<reference evidence="2 3" key="1">
    <citation type="submission" date="2024-09" db="EMBL/GenBank/DDBJ databases">
        <authorList>
            <person name="Sun Q."/>
            <person name="Mori K."/>
        </authorList>
    </citation>
    <scope>NUCLEOTIDE SEQUENCE [LARGE SCALE GENOMIC DNA]</scope>
    <source>
        <strain evidence="2 3">TBRC 1432</strain>
    </source>
</reference>
<protein>
    <recommendedName>
        <fullName evidence="4">Capsular polysaccharide biosynthesis protein</fullName>
    </recommendedName>
</protein>
<sequence>MWVLMRRRYVGPPVVLLAVLAAAVTFILVPTHYVSRSFMVLATPAGGGTLSLDPSKPTGLTNPLLNFNDGLKTTTGILIQAMNTPQELADLGAGPHSSTTVVINDGTSSPDLLSSSQNGPFVYVEGESTTPEAASEVVKKAQDKLRSELIDRQKALNAPPITYLSMVDVISPTTPVTKMTLKLQLTGVALLAVLLLGLGGAYARDRMRESRKMRAPDTVAELTRSPGELDPPTVRIARAKDKAVLTVRGTLTDGPDVPHETV</sequence>
<accession>A0ABV6N6F5</accession>
<organism evidence="2 3">
    <name type="scientific">Kutzneria chonburiensis</name>
    <dbReference type="NCBI Taxonomy" id="1483604"/>
    <lineage>
        <taxon>Bacteria</taxon>
        <taxon>Bacillati</taxon>
        <taxon>Actinomycetota</taxon>
        <taxon>Actinomycetes</taxon>
        <taxon>Pseudonocardiales</taxon>
        <taxon>Pseudonocardiaceae</taxon>
        <taxon>Kutzneria</taxon>
    </lineage>
</organism>
<proteinExistence type="predicted"/>
<keyword evidence="1" id="KW-0812">Transmembrane</keyword>
<name>A0ABV6N6F5_9PSEU</name>
<keyword evidence="1" id="KW-0472">Membrane</keyword>
<dbReference type="EMBL" id="JBHLUD010000015">
    <property type="protein sequence ID" value="MFC0547994.1"/>
    <property type="molecule type" value="Genomic_DNA"/>
</dbReference>